<feature type="compositionally biased region" description="Pro residues" evidence="1">
    <location>
        <begin position="310"/>
        <end position="319"/>
    </location>
</feature>
<name>A0AAV7RKX1_PLEWA</name>
<keyword evidence="3" id="KW-1185">Reference proteome</keyword>
<reference evidence="2" key="1">
    <citation type="journal article" date="2022" name="bioRxiv">
        <title>Sequencing and chromosome-scale assembly of the giantPleurodeles waltlgenome.</title>
        <authorList>
            <person name="Brown T."/>
            <person name="Elewa A."/>
            <person name="Iarovenko S."/>
            <person name="Subramanian E."/>
            <person name="Araus A.J."/>
            <person name="Petzold A."/>
            <person name="Susuki M."/>
            <person name="Suzuki K.-i.T."/>
            <person name="Hayashi T."/>
            <person name="Toyoda A."/>
            <person name="Oliveira C."/>
            <person name="Osipova E."/>
            <person name="Leigh N.D."/>
            <person name="Simon A."/>
            <person name="Yun M.H."/>
        </authorList>
    </citation>
    <scope>NUCLEOTIDE SEQUENCE</scope>
    <source>
        <strain evidence="2">20211129_DDA</strain>
        <tissue evidence="2">Liver</tissue>
    </source>
</reference>
<evidence type="ECO:0000256" key="1">
    <source>
        <dbReference type="SAM" id="MobiDB-lite"/>
    </source>
</evidence>
<comment type="caution">
    <text evidence="2">The sequence shown here is derived from an EMBL/GenBank/DDBJ whole genome shotgun (WGS) entry which is preliminary data.</text>
</comment>
<proteinExistence type="predicted"/>
<dbReference type="EMBL" id="JANPWB010000009">
    <property type="protein sequence ID" value="KAJ1153471.1"/>
    <property type="molecule type" value="Genomic_DNA"/>
</dbReference>
<gene>
    <name evidence="2" type="ORF">NDU88_006230</name>
</gene>
<dbReference type="Proteomes" id="UP001066276">
    <property type="component" value="Chromosome 5"/>
</dbReference>
<feature type="region of interest" description="Disordered" evidence="1">
    <location>
        <begin position="132"/>
        <end position="348"/>
    </location>
</feature>
<feature type="compositionally biased region" description="Polar residues" evidence="1">
    <location>
        <begin position="34"/>
        <end position="55"/>
    </location>
</feature>
<sequence length="348" mass="35371">MPAQAKGGPSPGARGPLQVGPGSCRSLGPAHPRTGTNPTGVSPSSGPGQQLRLSSRSTCCPAQPYVSLHAGIFRALQPIGCPIAPPLHLPFCSAVGLKALGPGPDRQPPIQHSACPPLVLQRGLHMPRRALGTKASGARRHPAVRSPTRQSTCGTQPRPPPLSSLRGWVGGRGRGEAQVPPGPPPSHAAMWGMPGSGHGPPRPSLSPHCSWSPPLLGGPPTQLTGCRQPGPANCAEGPDHTRGTASTPLPSGPLLPSRLPRPGEASICSLNLTRGAPPTRGAAQEVPPHHPGGRRSPDGNTASLRASPAGPRPDTPRPPARGSGLLLAAPPNSWGAGQDPETSWGGRA</sequence>
<feature type="compositionally biased region" description="Low complexity" evidence="1">
    <location>
        <begin position="213"/>
        <end position="225"/>
    </location>
</feature>
<protein>
    <submittedName>
        <fullName evidence="2">Uncharacterized protein</fullName>
    </submittedName>
</protein>
<feature type="compositionally biased region" description="Low complexity" evidence="1">
    <location>
        <begin position="248"/>
        <end position="263"/>
    </location>
</feature>
<feature type="region of interest" description="Disordered" evidence="1">
    <location>
        <begin position="1"/>
        <end position="55"/>
    </location>
</feature>
<dbReference type="AlphaFoldDB" id="A0AAV7RKX1"/>
<organism evidence="2 3">
    <name type="scientific">Pleurodeles waltl</name>
    <name type="common">Iberian ribbed newt</name>
    <dbReference type="NCBI Taxonomy" id="8319"/>
    <lineage>
        <taxon>Eukaryota</taxon>
        <taxon>Metazoa</taxon>
        <taxon>Chordata</taxon>
        <taxon>Craniata</taxon>
        <taxon>Vertebrata</taxon>
        <taxon>Euteleostomi</taxon>
        <taxon>Amphibia</taxon>
        <taxon>Batrachia</taxon>
        <taxon>Caudata</taxon>
        <taxon>Salamandroidea</taxon>
        <taxon>Salamandridae</taxon>
        <taxon>Pleurodelinae</taxon>
        <taxon>Pleurodeles</taxon>
    </lineage>
</organism>
<evidence type="ECO:0000313" key="2">
    <source>
        <dbReference type="EMBL" id="KAJ1153471.1"/>
    </source>
</evidence>
<evidence type="ECO:0000313" key="3">
    <source>
        <dbReference type="Proteomes" id="UP001066276"/>
    </source>
</evidence>
<accession>A0AAV7RKX1</accession>